<protein>
    <submittedName>
        <fullName evidence="1">Uncharacterized protein</fullName>
    </submittedName>
</protein>
<reference evidence="2" key="1">
    <citation type="submission" date="2017-02" db="EMBL/GenBank/DDBJ databases">
        <authorList>
            <person name="Furmanczyk E.M."/>
        </authorList>
    </citation>
    <scope>NUCLEOTIDE SEQUENCE [LARGE SCALE GENOMIC DNA]</scope>
    <source>
        <strain evidence="2">AP3_22</strain>
    </source>
</reference>
<evidence type="ECO:0000313" key="2">
    <source>
        <dbReference type="Proteomes" id="UP000237440"/>
    </source>
</evidence>
<organism evidence="1 2">
    <name type="scientific">Pseudomonas laurylsulfativorans</name>
    <dbReference type="NCBI Taxonomy" id="1943631"/>
    <lineage>
        <taxon>Bacteria</taxon>
        <taxon>Pseudomonadati</taxon>
        <taxon>Pseudomonadota</taxon>
        <taxon>Gammaproteobacteria</taxon>
        <taxon>Pseudomonadales</taxon>
        <taxon>Pseudomonadaceae</taxon>
        <taxon>Pseudomonas</taxon>
    </lineage>
</organism>
<comment type="caution">
    <text evidence="1">The sequence shown here is derived from an EMBL/GenBank/DDBJ whole genome shotgun (WGS) entry which is preliminary data.</text>
</comment>
<name>A0A2S3VKP3_9PSED</name>
<sequence>MFFIFPGSVVSNFSTKKGAQDNSEWAFNAWQKIIKRNKRRQKAQASPIAPIIEFYFGESDLSDLD</sequence>
<accession>A0A2S3VKP3</accession>
<proteinExistence type="predicted"/>
<dbReference type="AlphaFoldDB" id="A0A2S3VKP3"/>
<dbReference type="Proteomes" id="UP000237440">
    <property type="component" value="Unassembled WGS sequence"/>
</dbReference>
<evidence type="ECO:0000313" key="1">
    <source>
        <dbReference type="EMBL" id="POF40537.1"/>
    </source>
</evidence>
<gene>
    <name evidence="1" type="ORF">B0D71_18840</name>
</gene>
<dbReference type="EMBL" id="MUJK01000006">
    <property type="protein sequence ID" value="POF40537.1"/>
    <property type="molecule type" value="Genomic_DNA"/>
</dbReference>
<keyword evidence="2" id="KW-1185">Reference proteome</keyword>